<name>A0AAN9Y4L3_9HEMI</name>
<gene>
    <name evidence="1" type="ORF">V9T40_005519</name>
</gene>
<protein>
    <submittedName>
        <fullName evidence="1">Uncharacterized protein</fullName>
    </submittedName>
</protein>
<keyword evidence="2" id="KW-1185">Reference proteome</keyword>
<organism evidence="1 2">
    <name type="scientific">Parthenolecanium corni</name>
    <dbReference type="NCBI Taxonomy" id="536013"/>
    <lineage>
        <taxon>Eukaryota</taxon>
        <taxon>Metazoa</taxon>
        <taxon>Ecdysozoa</taxon>
        <taxon>Arthropoda</taxon>
        <taxon>Hexapoda</taxon>
        <taxon>Insecta</taxon>
        <taxon>Pterygota</taxon>
        <taxon>Neoptera</taxon>
        <taxon>Paraneoptera</taxon>
        <taxon>Hemiptera</taxon>
        <taxon>Sternorrhyncha</taxon>
        <taxon>Coccoidea</taxon>
        <taxon>Coccidae</taxon>
        <taxon>Parthenolecanium</taxon>
    </lineage>
</organism>
<sequence length="237" mass="26535">MEETRSGVGKLKGDETSEEEKTSFVCHCHANADADANANAINECSAAISTVDSLDTDTDADTDADAETTENLDWHRPCLLRPRKTGFLRFSSFLIVSHRFNNNNSTSLGKSALNIFIYSLTRRVYHFSAQCQRRHSTPTIDLVIVFFKYEYEYEYRYFRSDPSDSSSNSSSSSSSIFKDENENKTEYVLSWAQRNARSPQPVGDGSMPAVARTIQSLQVAYATCSAAARVANWRISE</sequence>
<dbReference type="AlphaFoldDB" id="A0AAN9Y4L3"/>
<evidence type="ECO:0000313" key="1">
    <source>
        <dbReference type="EMBL" id="KAK7588274.1"/>
    </source>
</evidence>
<evidence type="ECO:0000313" key="2">
    <source>
        <dbReference type="Proteomes" id="UP001367676"/>
    </source>
</evidence>
<proteinExistence type="predicted"/>
<accession>A0AAN9Y4L3</accession>
<dbReference type="EMBL" id="JBBCAQ010000023">
    <property type="protein sequence ID" value="KAK7588274.1"/>
    <property type="molecule type" value="Genomic_DNA"/>
</dbReference>
<dbReference type="Proteomes" id="UP001367676">
    <property type="component" value="Unassembled WGS sequence"/>
</dbReference>
<reference evidence="1 2" key="1">
    <citation type="submission" date="2024-03" db="EMBL/GenBank/DDBJ databases">
        <title>Adaptation during the transition from Ophiocordyceps entomopathogen to insect associate is accompanied by gene loss and intensified selection.</title>
        <authorList>
            <person name="Ward C.M."/>
            <person name="Onetto C.A."/>
            <person name="Borneman A.R."/>
        </authorList>
    </citation>
    <scope>NUCLEOTIDE SEQUENCE [LARGE SCALE GENOMIC DNA]</scope>
    <source>
        <strain evidence="1">AWRI1</strain>
        <tissue evidence="1">Single Adult Female</tissue>
    </source>
</reference>
<comment type="caution">
    <text evidence="1">The sequence shown here is derived from an EMBL/GenBank/DDBJ whole genome shotgun (WGS) entry which is preliminary data.</text>
</comment>